<sequence>EPVPPKDAGGARRRAQARGPR</sequence>
<evidence type="ECO:0000256" key="1">
    <source>
        <dbReference type="SAM" id="MobiDB-lite"/>
    </source>
</evidence>
<protein>
    <submittedName>
        <fullName evidence="2">Uncharacterized protein</fullName>
    </submittedName>
</protein>
<dbReference type="EMBL" id="CADCVM010000122">
    <property type="protein sequence ID" value="CAA9478036.1"/>
    <property type="molecule type" value="Genomic_DNA"/>
</dbReference>
<name>A0A6J4RNL7_9ACTN</name>
<feature type="non-terminal residue" evidence="2">
    <location>
        <position position="21"/>
    </location>
</feature>
<accession>A0A6J4RNL7</accession>
<feature type="non-terminal residue" evidence="2">
    <location>
        <position position="1"/>
    </location>
</feature>
<feature type="compositionally biased region" description="Basic residues" evidence="1">
    <location>
        <begin position="11"/>
        <end position="21"/>
    </location>
</feature>
<evidence type="ECO:0000313" key="2">
    <source>
        <dbReference type="EMBL" id="CAA9478036.1"/>
    </source>
</evidence>
<organism evidence="2">
    <name type="scientific">uncultured Rubrobacteraceae bacterium</name>
    <dbReference type="NCBI Taxonomy" id="349277"/>
    <lineage>
        <taxon>Bacteria</taxon>
        <taxon>Bacillati</taxon>
        <taxon>Actinomycetota</taxon>
        <taxon>Rubrobacteria</taxon>
        <taxon>Rubrobacterales</taxon>
        <taxon>Rubrobacteraceae</taxon>
        <taxon>environmental samples</taxon>
    </lineage>
</organism>
<feature type="region of interest" description="Disordered" evidence="1">
    <location>
        <begin position="1"/>
        <end position="21"/>
    </location>
</feature>
<dbReference type="AlphaFoldDB" id="A0A6J4RNL7"/>
<gene>
    <name evidence="2" type="ORF">AVDCRST_MAG05-1089</name>
</gene>
<reference evidence="2" key="1">
    <citation type="submission" date="2020-02" db="EMBL/GenBank/DDBJ databases">
        <authorList>
            <person name="Meier V. D."/>
        </authorList>
    </citation>
    <scope>NUCLEOTIDE SEQUENCE</scope>
    <source>
        <strain evidence="2">AVDCRST_MAG05</strain>
    </source>
</reference>
<proteinExistence type="predicted"/>